<dbReference type="CDD" id="cd02000">
    <property type="entry name" value="TPP_E1_PDC_ADC_BCADC"/>
    <property type="match status" value="1"/>
</dbReference>
<dbReference type="Proteomes" id="UP000504635">
    <property type="component" value="Unplaced"/>
</dbReference>
<organism evidence="11 12">
    <name type="scientific">Sitophilus oryzae</name>
    <name type="common">Rice weevil</name>
    <name type="synonym">Curculio oryzae</name>
    <dbReference type="NCBI Taxonomy" id="7048"/>
    <lineage>
        <taxon>Eukaryota</taxon>
        <taxon>Metazoa</taxon>
        <taxon>Ecdysozoa</taxon>
        <taxon>Arthropoda</taxon>
        <taxon>Hexapoda</taxon>
        <taxon>Insecta</taxon>
        <taxon>Pterygota</taxon>
        <taxon>Neoptera</taxon>
        <taxon>Endopterygota</taxon>
        <taxon>Coleoptera</taxon>
        <taxon>Polyphaga</taxon>
        <taxon>Cucujiformia</taxon>
        <taxon>Curculionidae</taxon>
        <taxon>Dryophthorinae</taxon>
        <taxon>Sitophilus</taxon>
    </lineage>
</organism>
<accession>A0A6J2XHQ2</accession>
<dbReference type="EC" id="1.2.4.4" evidence="9"/>
<dbReference type="RefSeq" id="XP_030750229.1">
    <property type="nucleotide sequence ID" value="XM_030894369.1"/>
</dbReference>
<evidence type="ECO:0000256" key="3">
    <source>
        <dbReference type="ARBA" id="ARBA00008646"/>
    </source>
</evidence>
<feature type="domain" description="Dehydrogenase E1 component" evidence="10">
    <location>
        <begin position="91"/>
        <end position="384"/>
    </location>
</feature>
<dbReference type="KEGG" id="soy:115878016"/>
<evidence type="ECO:0000259" key="10">
    <source>
        <dbReference type="Pfam" id="PF00676"/>
    </source>
</evidence>
<evidence type="ECO:0000256" key="4">
    <source>
        <dbReference type="ARBA" id="ARBA00022723"/>
    </source>
</evidence>
<keyword evidence="11" id="KW-1185">Reference proteome</keyword>
<gene>
    <name evidence="12" type="primary">LOC115878016</name>
</gene>
<evidence type="ECO:0000256" key="1">
    <source>
        <dbReference type="ARBA" id="ARBA00001964"/>
    </source>
</evidence>
<comment type="similarity">
    <text evidence="3 9">Belongs to the BCKDHA family.</text>
</comment>
<keyword evidence="6" id="KW-0630">Potassium</keyword>
<evidence type="ECO:0000256" key="2">
    <source>
        <dbReference type="ARBA" id="ARBA00004305"/>
    </source>
</evidence>
<evidence type="ECO:0000256" key="7">
    <source>
        <dbReference type="ARBA" id="ARBA00023002"/>
    </source>
</evidence>
<dbReference type="GO" id="GO:0009083">
    <property type="term" value="P:branched-chain amino acid catabolic process"/>
    <property type="evidence" value="ECO:0007669"/>
    <property type="project" value="TreeGrafter"/>
</dbReference>
<comment type="cofactor">
    <cofactor evidence="1 9">
        <name>thiamine diphosphate</name>
        <dbReference type="ChEBI" id="CHEBI:58937"/>
    </cofactor>
</comment>
<dbReference type="Pfam" id="PF00676">
    <property type="entry name" value="E1_dh"/>
    <property type="match status" value="1"/>
</dbReference>
<evidence type="ECO:0000256" key="9">
    <source>
        <dbReference type="RuleBase" id="RU365014"/>
    </source>
</evidence>
<keyword evidence="9" id="KW-0786">Thiamine pyrophosphate</keyword>
<dbReference type="OrthoDB" id="3845at2759"/>
<dbReference type="InParanoid" id="A0A6J2XHQ2"/>
<sequence>MALSKYSINGAFRVISQCLSNQRLILHKSKHTQPKFPGATTSWTQKLQFTEQNSYAPIPVYRVMDSKGNILDPAEEPQLSNELLLKMYHDMSLLNVMDKILYESQRQGRISFYMTNYGEEATHIGSAAALNIEDWVYGQYREAGVLLYRGFSLQEFVDQCYGNIDDVGQGKQMPVHYGSRKLNFVTISSPLATQMPQAVGSAYAMKGTNRVVICYFGDGSASEGDAHAAFNFSATLECPVIFFCRNNGYAISTPVEEQYRGDGIASKGPSYGIHTLRVDGNDVLAVYKATQLAREYATKENKPVLIEALTYRVGDHSTSDDSSAYRSQDEVLDWANNDYPTKKFRLYLESKGLWDEDKEKQFLQKSRKDVLLAFNAGEKKLKPKWSEMYNDVYKFIPIHIQKQKADMKKHLENYKEKYPLKSFSN</sequence>
<dbReference type="InterPro" id="IPR050771">
    <property type="entry name" value="Alpha-ketoacid_DH_E1_comp"/>
</dbReference>
<dbReference type="PANTHER" id="PTHR43380:SF1">
    <property type="entry name" value="2-OXOISOVALERATE DEHYDROGENASE SUBUNIT ALPHA, MITOCHONDRIAL"/>
    <property type="match status" value="1"/>
</dbReference>
<comment type="catalytic activity">
    <reaction evidence="9">
        <text>N(6)-[(R)-lipoyl]-L-lysyl-[protein] + 3-methyl-2-oxobutanoate + H(+) = N(6)-[(R)-S(8)-2-methylpropanoyldihydrolipoyl]-L-lysyl-[protein] + CO2</text>
        <dbReference type="Rhea" id="RHEA:13457"/>
        <dbReference type="Rhea" id="RHEA-COMP:10474"/>
        <dbReference type="Rhea" id="RHEA-COMP:10497"/>
        <dbReference type="ChEBI" id="CHEBI:11851"/>
        <dbReference type="ChEBI" id="CHEBI:15378"/>
        <dbReference type="ChEBI" id="CHEBI:16526"/>
        <dbReference type="ChEBI" id="CHEBI:83099"/>
        <dbReference type="ChEBI" id="CHEBI:83142"/>
        <dbReference type="EC" id="1.2.4.4"/>
    </reaction>
</comment>
<reference evidence="12" key="1">
    <citation type="submission" date="2025-08" db="UniProtKB">
        <authorList>
            <consortium name="RefSeq"/>
        </authorList>
    </citation>
    <scope>IDENTIFICATION</scope>
    <source>
        <tissue evidence="12">Gonads</tissue>
    </source>
</reference>
<dbReference type="FunFam" id="3.40.50.970:FF:000015">
    <property type="entry name" value="2-oxoisovalerate dehydrogenase subunit alpha"/>
    <property type="match status" value="1"/>
</dbReference>
<evidence type="ECO:0000313" key="12">
    <source>
        <dbReference type="RefSeq" id="XP_030750229.1"/>
    </source>
</evidence>
<dbReference type="InterPro" id="IPR001017">
    <property type="entry name" value="DH_E1"/>
</dbReference>
<dbReference type="FunCoup" id="A0A6J2XHQ2">
    <property type="interactions" value="535"/>
</dbReference>
<dbReference type="GO" id="GO:0005759">
    <property type="term" value="C:mitochondrial matrix"/>
    <property type="evidence" value="ECO:0007669"/>
    <property type="project" value="UniProtKB-SubCell"/>
</dbReference>
<comment type="subcellular location">
    <subcellularLocation>
        <location evidence="2">Mitochondrion matrix</location>
    </subcellularLocation>
</comment>
<keyword evidence="8" id="KW-0496">Mitochondrion</keyword>
<evidence type="ECO:0000256" key="5">
    <source>
        <dbReference type="ARBA" id="ARBA00022946"/>
    </source>
</evidence>
<dbReference type="AlphaFoldDB" id="A0A6J2XHQ2"/>
<dbReference type="CTD" id="593"/>
<dbReference type="GeneID" id="115878016"/>
<dbReference type="PANTHER" id="PTHR43380">
    <property type="entry name" value="2-OXOISOVALERATE DEHYDROGENASE SUBUNIT ALPHA, MITOCHONDRIAL"/>
    <property type="match status" value="1"/>
</dbReference>
<dbReference type="GO" id="GO:0003863">
    <property type="term" value="F:branched-chain 2-oxo acid dehydrogenase activity"/>
    <property type="evidence" value="ECO:0007669"/>
    <property type="project" value="UniProtKB-EC"/>
</dbReference>
<protein>
    <recommendedName>
        <fullName evidence="9">2-oxoisovalerate dehydrogenase subunit alpha</fullName>
        <ecNumber evidence="9">1.2.4.4</ecNumber>
    </recommendedName>
    <alternativeName>
        <fullName evidence="9">Branched-chain alpha-keto acid dehydrogenase E1 component alpha chain</fullName>
    </alternativeName>
</protein>
<evidence type="ECO:0000256" key="6">
    <source>
        <dbReference type="ARBA" id="ARBA00022958"/>
    </source>
</evidence>
<proteinExistence type="inferred from homology"/>
<evidence type="ECO:0000313" key="11">
    <source>
        <dbReference type="Proteomes" id="UP000504635"/>
    </source>
</evidence>
<dbReference type="Gene3D" id="3.40.50.970">
    <property type="match status" value="1"/>
</dbReference>
<keyword evidence="5" id="KW-0809">Transit peptide</keyword>
<comment type="function">
    <text evidence="9">The branched-chain alpha-keto dehydrogenase complex catalyzes the overall conversion of alpha-keto acids to acyl-CoA and CO(2). It contains multiple copies of three enzymatic components: branched-chain alpha-keto acid decarboxylase (E1), lipoamide acyltransferase (E2) and lipoamide dehydrogenase (E3).</text>
</comment>
<dbReference type="InterPro" id="IPR029061">
    <property type="entry name" value="THDP-binding"/>
</dbReference>
<dbReference type="GO" id="GO:0046872">
    <property type="term" value="F:metal ion binding"/>
    <property type="evidence" value="ECO:0007669"/>
    <property type="project" value="UniProtKB-KW"/>
</dbReference>
<dbReference type="SUPFAM" id="SSF52518">
    <property type="entry name" value="Thiamin diphosphate-binding fold (THDP-binding)"/>
    <property type="match status" value="1"/>
</dbReference>
<name>A0A6J2XHQ2_SITOR</name>
<keyword evidence="7 9" id="KW-0560">Oxidoreductase</keyword>
<keyword evidence="4" id="KW-0479">Metal-binding</keyword>
<evidence type="ECO:0000256" key="8">
    <source>
        <dbReference type="ARBA" id="ARBA00023128"/>
    </source>
</evidence>